<dbReference type="PROSITE" id="PS50110">
    <property type="entry name" value="RESPONSE_REGULATORY"/>
    <property type="match status" value="1"/>
</dbReference>
<keyword evidence="5" id="KW-0808">Transferase</keyword>
<gene>
    <name evidence="20" type="ORF">IM725_11680</name>
</gene>
<dbReference type="PROSITE" id="PS50112">
    <property type="entry name" value="PAS"/>
    <property type="match status" value="1"/>
</dbReference>
<dbReference type="RefSeq" id="WP_193780770.1">
    <property type="nucleotide sequence ID" value="NZ_JADDOJ010000043.1"/>
</dbReference>
<evidence type="ECO:0000313" key="21">
    <source>
        <dbReference type="Proteomes" id="UP000715965"/>
    </source>
</evidence>
<keyword evidence="21" id="KW-1185">Reference proteome</keyword>
<dbReference type="InterPro" id="IPR000700">
    <property type="entry name" value="PAS-assoc_C"/>
</dbReference>
<accession>A0ABR9SFV6</accession>
<dbReference type="InterPro" id="IPR036890">
    <property type="entry name" value="HATPase_C_sf"/>
</dbReference>
<sequence length="786" mass="84230">MSRLDLRRSTLLVRYGMALAAVLAAMGVRWSLHPVMGAVPPYITLYLAIVVAAVMGGRGPALFATAVGAVAALALANASGEVLDLTRLPEQTRLLIYLVSGAGISLVANAMDDARADALRHARAMQTQSDALARANAQLAQANEQLAQASRAKDEILAQARASAERVQLALAAGAIVGTWDWDLVSGKISVDERFAESFGIDPALGQSGLGFEQVIATIHPDDLPGVREAIEEGLRGGGPYSREYRVRGRDGRYHWIQANGRVDHGPDGKPLRFPGVLLDIEQRRSLEHERDQATQLLRAFIEAVPGVVYAKDTAGRMLLANRGVAELAGAPLEAFLGKTVMEFIPNKAQAAVLMENDRRIMEGGVAVTLEEALNYPDGRQAVWLTTKAPFRDAGGRVLGLVGTSVDITARKAAEQALVEADRLRNEFLAMLGHELRNPLAPISNAVHMLERAGERTELRDRAVQIIHRQVKHMARLVEDLLEVSRVTQGRIELRLERARLEAVLQAAAETVRPLMKERGQHFSLEVDGALALVMDPARMTQVVANLLNNASKYTQHGGEVTLAARVPPERPGWVEIVVRDNGPGIEPALLPKVFDLFTQGGTTIDRSRGGLGLGLALVKRLVELHGGTVQAESPPGGGACFTVSLPRREMDVPGAQPGSVAAPVKPLRVLVVDDNEDGAAMLQALLESDGHTVRREGDGESAMAAARAFHPDLVLLDIGLPGRDGWEVARALRGEPAGRDAVLVAVTGYGQPADLQRSREAGFDGHLLKPVSLEAVYGVMAGARS</sequence>
<dbReference type="Gene3D" id="3.30.450.20">
    <property type="entry name" value="PAS domain"/>
    <property type="match status" value="2"/>
</dbReference>
<keyword evidence="14" id="KW-0175">Coiled coil</keyword>
<dbReference type="Proteomes" id="UP000715965">
    <property type="component" value="Unassembled WGS sequence"/>
</dbReference>
<dbReference type="SUPFAM" id="SSF55785">
    <property type="entry name" value="PYP-like sensor domain (PAS domain)"/>
    <property type="match status" value="2"/>
</dbReference>
<feature type="domain" description="PAC" evidence="19">
    <location>
        <begin position="368"/>
        <end position="420"/>
    </location>
</feature>
<dbReference type="InterPro" id="IPR003661">
    <property type="entry name" value="HisK_dim/P_dom"/>
</dbReference>
<keyword evidence="12 15" id="KW-0472">Membrane</keyword>
<dbReference type="InterPro" id="IPR013656">
    <property type="entry name" value="PAS_4"/>
</dbReference>
<dbReference type="InterPro" id="IPR011006">
    <property type="entry name" value="CheY-like_superfamily"/>
</dbReference>
<evidence type="ECO:0000256" key="9">
    <source>
        <dbReference type="ARBA" id="ARBA00022840"/>
    </source>
</evidence>
<dbReference type="Pfam" id="PF00072">
    <property type="entry name" value="Response_reg"/>
    <property type="match status" value="1"/>
</dbReference>
<reference evidence="20 21" key="1">
    <citation type="submission" date="2020-10" db="EMBL/GenBank/DDBJ databases">
        <title>Draft genome of Ramlibacter aquaticus LMG 30558.</title>
        <authorList>
            <person name="Props R."/>
        </authorList>
    </citation>
    <scope>NUCLEOTIDE SEQUENCE [LARGE SCALE GENOMIC DNA]</scope>
    <source>
        <strain evidence="20 21">LMG 30558</strain>
    </source>
</reference>
<dbReference type="InterPro" id="IPR004358">
    <property type="entry name" value="Sig_transdc_His_kin-like_C"/>
</dbReference>
<evidence type="ECO:0000259" key="17">
    <source>
        <dbReference type="PROSITE" id="PS50110"/>
    </source>
</evidence>
<comment type="subcellular location">
    <subcellularLocation>
        <location evidence="2">Membrane</location>
        <topology evidence="2">Multi-pass membrane protein</topology>
    </subcellularLocation>
</comment>
<dbReference type="PROSITE" id="PS50109">
    <property type="entry name" value="HIS_KIN"/>
    <property type="match status" value="1"/>
</dbReference>
<keyword evidence="4 13" id="KW-0597">Phosphoprotein</keyword>
<dbReference type="InterPro" id="IPR038318">
    <property type="entry name" value="KdpD_sf"/>
</dbReference>
<evidence type="ECO:0000256" key="8">
    <source>
        <dbReference type="ARBA" id="ARBA00022777"/>
    </source>
</evidence>
<dbReference type="Pfam" id="PF08448">
    <property type="entry name" value="PAS_4"/>
    <property type="match status" value="1"/>
</dbReference>
<feature type="transmembrane region" description="Helical" evidence="15">
    <location>
        <begin position="38"/>
        <end position="55"/>
    </location>
</feature>
<dbReference type="SMART" id="SM00387">
    <property type="entry name" value="HATPase_c"/>
    <property type="match status" value="1"/>
</dbReference>
<feature type="domain" description="PAS" evidence="18">
    <location>
        <begin position="294"/>
        <end position="365"/>
    </location>
</feature>
<keyword evidence="6 15" id="KW-0812">Transmembrane</keyword>
<dbReference type="SMART" id="SM00448">
    <property type="entry name" value="REC"/>
    <property type="match status" value="1"/>
</dbReference>
<evidence type="ECO:0000256" key="11">
    <source>
        <dbReference type="ARBA" id="ARBA00023012"/>
    </source>
</evidence>
<feature type="modified residue" description="4-aspartylphosphate" evidence="13">
    <location>
        <position position="718"/>
    </location>
</feature>
<keyword evidence="10 15" id="KW-1133">Transmembrane helix</keyword>
<keyword evidence="8" id="KW-0418">Kinase</keyword>
<dbReference type="NCBIfam" id="TIGR00229">
    <property type="entry name" value="sensory_box"/>
    <property type="match status" value="2"/>
</dbReference>
<evidence type="ECO:0000256" key="7">
    <source>
        <dbReference type="ARBA" id="ARBA00022741"/>
    </source>
</evidence>
<evidence type="ECO:0000256" key="12">
    <source>
        <dbReference type="ARBA" id="ARBA00023136"/>
    </source>
</evidence>
<dbReference type="InterPro" id="IPR003594">
    <property type="entry name" value="HATPase_dom"/>
</dbReference>
<dbReference type="Gene3D" id="1.10.287.130">
    <property type="match status" value="1"/>
</dbReference>
<dbReference type="InterPro" id="IPR013655">
    <property type="entry name" value="PAS_fold_3"/>
</dbReference>
<feature type="transmembrane region" description="Helical" evidence="15">
    <location>
        <begin position="62"/>
        <end position="82"/>
    </location>
</feature>
<feature type="domain" description="PAC" evidence="19">
    <location>
        <begin position="241"/>
        <end position="293"/>
    </location>
</feature>
<dbReference type="CDD" id="cd17580">
    <property type="entry name" value="REC_2_DhkD-like"/>
    <property type="match status" value="1"/>
</dbReference>
<evidence type="ECO:0000256" key="15">
    <source>
        <dbReference type="SAM" id="Phobius"/>
    </source>
</evidence>
<comment type="catalytic activity">
    <reaction evidence="1">
        <text>ATP + protein L-histidine = ADP + protein N-phospho-L-histidine.</text>
        <dbReference type="EC" id="2.7.13.3"/>
    </reaction>
</comment>
<dbReference type="Pfam" id="PF00512">
    <property type="entry name" value="HisKA"/>
    <property type="match status" value="1"/>
</dbReference>
<dbReference type="SMART" id="SM00091">
    <property type="entry name" value="PAS"/>
    <property type="match status" value="2"/>
</dbReference>
<dbReference type="PANTHER" id="PTHR43047">
    <property type="entry name" value="TWO-COMPONENT HISTIDINE PROTEIN KINASE"/>
    <property type="match status" value="1"/>
</dbReference>
<dbReference type="InterPro" id="IPR005467">
    <property type="entry name" value="His_kinase_dom"/>
</dbReference>
<dbReference type="InterPro" id="IPR035965">
    <property type="entry name" value="PAS-like_dom_sf"/>
</dbReference>
<dbReference type="SUPFAM" id="SSF55874">
    <property type="entry name" value="ATPase domain of HSP90 chaperone/DNA topoisomerase II/histidine kinase"/>
    <property type="match status" value="1"/>
</dbReference>
<dbReference type="CDD" id="cd00075">
    <property type="entry name" value="HATPase"/>
    <property type="match status" value="1"/>
</dbReference>
<evidence type="ECO:0000256" key="13">
    <source>
        <dbReference type="PROSITE-ProRule" id="PRU00169"/>
    </source>
</evidence>
<evidence type="ECO:0000259" key="18">
    <source>
        <dbReference type="PROSITE" id="PS50112"/>
    </source>
</evidence>
<dbReference type="PRINTS" id="PR00344">
    <property type="entry name" value="BCTRLSENSOR"/>
</dbReference>
<dbReference type="Gene3D" id="3.30.565.10">
    <property type="entry name" value="Histidine kinase-like ATPase, C-terminal domain"/>
    <property type="match status" value="1"/>
</dbReference>
<evidence type="ECO:0000256" key="1">
    <source>
        <dbReference type="ARBA" id="ARBA00000085"/>
    </source>
</evidence>
<evidence type="ECO:0000256" key="10">
    <source>
        <dbReference type="ARBA" id="ARBA00022989"/>
    </source>
</evidence>
<dbReference type="PROSITE" id="PS50113">
    <property type="entry name" value="PAC"/>
    <property type="match status" value="2"/>
</dbReference>
<dbReference type="Pfam" id="PF13493">
    <property type="entry name" value="DUF4118"/>
    <property type="match status" value="1"/>
</dbReference>
<evidence type="ECO:0000256" key="14">
    <source>
        <dbReference type="SAM" id="Coils"/>
    </source>
</evidence>
<dbReference type="InterPro" id="IPR036097">
    <property type="entry name" value="HisK_dim/P_sf"/>
</dbReference>
<dbReference type="EC" id="2.7.13.3" evidence="3"/>
<feature type="domain" description="Histidine kinase" evidence="16">
    <location>
        <begin position="431"/>
        <end position="650"/>
    </location>
</feature>
<name>A0ABR9SFV6_9BURK</name>
<dbReference type="SMART" id="SM00086">
    <property type="entry name" value="PAC"/>
    <property type="match status" value="2"/>
</dbReference>
<dbReference type="Gene3D" id="3.40.50.2300">
    <property type="match status" value="1"/>
</dbReference>
<evidence type="ECO:0000259" key="19">
    <source>
        <dbReference type="PROSITE" id="PS50113"/>
    </source>
</evidence>
<dbReference type="CDD" id="cd00130">
    <property type="entry name" value="PAS"/>
    <property type="match status" value="2"/>
</dbReference>
<dbReference type="SUPFAM" id="SSF52172">
    <property type="entry name" value="CheY-like"/>
    <property type="match status" value="1"/>
</dbReference>
<dbReference type="Pfam" id="PF08447">
    <property type="entry name" value="PAS_3"/>
    <property type="match status" value="1"/>
</dbReference>
<evidence type="ECO:0000313" key="20">
    <source>
        <dbReference type="EMBL" id="MBE7941231.1"/>
    </source>
</evidence>
<dbReference type="CDD" id="cd00082">
    <property type="entry name" value="HisKA"/>
    <property type="match status" value="1"/>
</dbReference>
<evidence type="ECO:0000256" key="6">
    <source>
        <dbReference type="ARBA" id="ARBA00022692"/>
    </source>
</evidence>
<dbReference type="EMBL" id="JADDOJ010000043">
    <property type="protein sequence ID" value="MBE7941231.1"/>
    <property type="molecule type" value="Genomic_DNA"/>
</dbReference>
<dbReference type="Gene3D" id="1.20.120.620">
    <property type="entry name" value="Backbone structure of the membrane domain of e. Coli histidine kinase receptor kdpd"/>
    <property type="match status" value="1"/>
</dbReference>
<evidence type="ECO:0000256" key="5">
    <source>
        <dbReference type="ARBA" id="ARBA00022679"/>
    </source>
</evidence>
<organism evidence="20 21">
    <name type="scientific">Ramlibacter aquaticus</name>
    <dbReference type="NCBI Taxonomy" id="2780094"/>
    <lineage>
        <taxon>Bacteria</taxon>
        <taxon>Pseudomonadati</taxon>
        <taxon>Pseudomonadota</taxon>
        <taxon>Betaproteobacteria</taxon>
        <taxon>Burkholderiales</taxon>
        <taxon>Comamonadaceae</taxon>
        <taxon>Ramlibacter</taxon>
    </lineage>
</organism>
<dbReference type="InterPro" id="IPR001789">
    <property type="entry name" value="Sig_transdc_resp-reg_receiver"/>
</dbReference>
<dbReference type="InterPro" id="IPR001610">
    <property type="entry name" value="PAC"/>
</dbReference>
<keyword evidence="7" id="KW-0547">Nucleotide-binding</keyword>
<protein>
    <recommendedName>
        <fullName evidence="3">histidine kinase</fullName>
        <ecNumber evidence="3">2.7.13.3</ecNumber>
    </recommendedName>
</protein>
<keyword evidence="11" id="KW-0902">Two-component regulatory system</keyword>
<dbReference type="SMART" id="SM00388">
    <property type="entry name" value="HisKA"/>
    <property type="match status" value="1"/>
</dbReference>
<evidence type="ECO:0000259" key="16">
    <source>
        <dbReference type="PROSITE" id="PS50109"/>
    </source>
</evidence>
<dbReference type="InterPro" id="IPR025201">
    <property type="entry name" value="KdpD_TM"/>
</dbReference>
<dbReference type="PANTHER" id="PTHR43047:SF72">
    <property type="entry name" value="OSMOSENSING HISTIDINE PROTEIN KINASE SLN1"/>
    <property type="match status" value="1"/>
</dbReference>
<feature type="domain" description="Response regulatory" evidence="17">
    <location>
        <begin position="669"/>
        <end position="785"/>
    </location>
</feature>
<evidence type="ECO:0000256" key="3">
    <source>
        <dbReference type="ARBA" id="ARBA00012438"/>
    </source>
</evidence>
<comment type="caution">
    <text evidence="20">The sequence shown here is derived from an EMBL/GenBank/DDBJ whole genome shotgun (WGS) entry which is preliminary data.</text>
</comment>
<feature type="transmembrane region" description="Helical" evidence="15">
    <location>
        <begin position="12"/>
        <end position="32"/>
    </location>
</feature>
<dbReference type="SUPFAM" id="SSF47384">
    <property type="entry name" value="Homodimeric domain of signal transducing histidine kinase"/>
    <property type="match status" value="1"/>
</dbReference>
<keyword evidence="9" id="KW-0067">ATP-binding</keyword>
<dbReference type="Pfam" id="PF02518">
    <property type="entry name" value="HATPase_c"/>
    <property type="match status" value="1"/>
</dbReference>
<proteinExistence type="predicted"/>
<evidence type="ECO:0000256" key="4">
    <source>
        <dbReference type="ARBA" id="ARBA00022553"/>
    </source>
</evidence>
<dbReference type="InterPro" id="IPR000014">
    <property type="entry name" value="PAS"/>
</dbReference>
<evidence type="ECO:0000256" key="2">
    <source>
        <dbReference type="ARBA" id="ARBA00004141"/>
    </source>
</evidence>
<feature type="coiled-coil region" evidence="14">
    <location>
        <begin position="125"/>
        <end position="159"/>
    </location>
</feature>